<keyword evidence="8" id="KW-0472">Membrane</keyword>
<keyword evidence="4" id="KW-0547">Nucleotide-binding</keyword>
<proteinExistence type="predicted"/>
<feature type="domain" description="ABC transporter" evidence="9">
    <location>
        <begin position="3"/>
        <end position="201"/>
    </location>
</feature>
<evidence type="ECO:0000256" key="5">
    <source>
        <dbReference type="ARBA" id="ARBA00022840"/>
    </source>
</evidence>
<dbReference type="PROSITE" id="PS00211">
    <property type="entry name" value="ABC_TRANSPORTER_1"/>
    <property type="match status" value="1"/>
</dbReference>
<evidence type="ECO:0000256" key="2">
    <source>
        <dbReference type="ARBA" id="ARBA00022475"/>
    </source>
</evidence>
<dbReference type="InterPro" id="IPR015853">
    <property type="entry name" value="ABC_transpr_FbpC"/>
</dbReference>
<evidence type="ECO:0000313" key="11">
    <source>
        <dbReference type="Proteomes" id="UP000234639"/>
    </source>
</evidence>
<dbReference type="Proteomes" id="UP000234639">
    <property type="component" value="Unassembled WGS sequence"/>
</dbReference>
<evidence type="ECO:0000256" key="4">
    <source>
        <dbReference type="ARBA" id="ARBA00022741"/>
    </source>
</evidence>
<dbReference type="SUPFAM" id="SSF52540">
    <property type="entry name" value="P-loop containing nucleoside triphosphate hydrolases"/>
    <property type="match status" value="1"/>
</dbReference>
<protein>
    <submittedName>
        <fullName evidence="10">ABC transporter</fullName>
    </submittedName>
</protein>
<dbReference type="GO" id="GO:0005524">
    <property type="term" value="F:ATP binding"/>
    <property type="evidence" value="ECO:0007669"/>
    <property type="project" value="UniProtKB-KW"/>
</dbReference>
<evidence type="ECO:0000256" key="7">
    <source>
        <dbReference type="ARBA" id="ARBA00023065"/>
    </source>
</evidence>
<evidence type="ECO:0000256" key="1">
    <source>
        <dbReference type="ARBA" id="ARBA00022448"/>
    </source>
</evidence>
<keyword evidence="5" id="KW-0067">ATP-binding</keyword>
<evidence type="ECO:0000259" key="9">
    <source>
        <dbReference type="PROSITE" id="PS50893"/>
    </source>
</evidence>
<keyword evidence="2" id="KW-1003">Cell membrane</keyword>
<dbReference type="InterPro" id="IPR017871">
    <property type="entry name" value="ABC_transporter-like_CS"/>
</dbReference>
<gene>
    <name evidence="10" type="ORF">CYJ41_06455</name>
</gene>
<evidence type="ECO:0000256" key="6">
    <source>
        <dbReference type="ARBA" id="ARBA00023004"/>
    </source>
</evidence>
<name>A0A2I1N9L0_9BACT</name>
<dbReference type="GO" id="GO:0015408">
    <property type="term" value="F:ABC-type ferric iron transporter activity"/>
    <property type="evidence" value="ECO:0007669"/>
    <property type="project" value="InterPro"/>
</dbReference>
<dbReference type="InterPro" id="IPR003439">
    <property type="entry name" value="ABC_transporter-like_ATP-bd"/>
</dbReference>
<dbReference type="InterPro" id="IPR003593">
    <property type="entry name" value="AAA+_ATPase"/>
</dbReference>
<dbReference type="AlphaFoldDB" id="A0A2I1N9L0"/>
<dbReference type="GO" id="GO:0016020">
    <property type="term" value="C:membrane"/>
    <property type="evidence" value="ECO:0007669"/>
    <property type="project" value="InterPro"/>
</dbReference>
<keyword evidence="3" id="KW-0410">Iron transport</keyword>
<evidence type="ECO:0000256" key="8">
    <source>
        <dbReference type="ARBA" id="ARBA00023136"/>
    </source>
</evidence>
<reference evidence="10 11" key="1">
    <citation type="submission" date="2017-12" db="EMBL/GenBank/DDBJ databases">
        <title>Phylogenetic diversity of female urinary microbiome.</title>
        <authorList>
            <person name="Thomas-White K."/>
            <person name="Wolfe A.J."/>
        </authorList>
    </citation>
    <scope>NUCLEOTIDE SEQUENCE [LARGE SCALE GENOMIC DNA]</scope>
    <source>
        <strain evidence="10 11">UMB0112</strain>
    </source>
</reference>
<dbReference type="RefSeq" id="WP_101637456.1">
    <property type="nucleotide sequence ID" value="NZ_CAUPEY010000004.1"/>
</dbReference>
<keyword evidence="6" id="KW-0408">Iron</keyword>
<accession>A0A2I1N9L0</accession>
<dbReference type="InterPro" id="IPR050093">
    <property type="entry name" value="ABC_SmlMolc_Importer"/>
</dbReference>
<dbReference type="PANTHER" id="PTHR42781">
    <property type="entry name" value="SPERMIDINE/PUTRESCINE IMPORT ATP-BINDING PROTEIN POTA"/>
    <property type="match status" value="1"/>
</dbReference>
<evidence type="ECO:0000313" key="10">
    <source>
        <dbReference type="EMBL" id="PKZ29066.1"/>
    </source>
</evidence>
<evidence type="ECO:0000256" key="3">
    <source>
        <dbReference type="ARBA" id="ARBA00022496"/>
    </source>
</evidence>
<dbReference type="CDD" id="cd03259">
    <property type="entry name" value="ABC_Carb_Solutes_like"/>
    <property type="match status" value="1"/>
</dbReference>
<dbReference type="PANTHER" id="PTHR42781:SF4">
    <property type="entry name" value="SPERMIDINE_PUTRESCINE IMPORT ATP-BINDING PROTEIN POTA"/>
    <property type="match status" value="1"/>
</dbReference>
<dbReference type="PROSITE" id="PS50893">
    <property type="entry name" value="ABC_TRANSPORTER_2"/>
    <property type="match status" value="1"/>
</dbReference>
<keyword evidence="7" id="KW-0406">Ion transport</keyword>
<comment type="caution">
    <text evidence="10">The sequence shown here is derived from an EMBL/GenBank/DDBJ whole genome shotgun (WGS) entry which is preliminary data.</text>
</comment>
<dbReference type="Gene3D" id="3.40.50.300">
    <property type="entry name" value="P-loop containing nucleotide triphosphate hydrolases"/>
    <property type="match status" value="1"/>
</dbReference>
<dbReference type="Pfam" id="PF00005">
    <property type="entry name" value="ABC_tran"/>
    <property type="match status" value="1"/>
</dbReference>
<organism evidence="10 11">
    <name type="scientific">Campylobacter ureolyticus</name>
    <dbReference type="NCBI Taxonomy" id="827"/>
    <lineage>
        <taxon>Bacteria</taxon>
        <taxon>Pseudomonadati</taxon>
        <taxon>Campylobacterota</taxon>
        <taxon>Epsilonproteobacteria</taxon>
        <taxon>Campylobacterales</taxon>
        <taxon>Campylobacteraceae</taxon>
        <taxon>Campylobacter</taxon>
    </lineage>
</organism>
<dbReference type="GO" id="GO:0016887">
    <property type="term" value="F:ATP hydrolysis activity"/>
    <property type="evidence" value="ECO:0007669"/>
    <property type="project" value="InterPro"/>
</dbReference>
<dbReference type="InterPro" id="IPR027417">
    <property type="entry name" value="P-loop_NTPase"/>
</dbReference>
<keyword evidence="1" id="KW-0813">Transport</keyword>
<sequence length="201" mass="22918">MFLELKNISFSYKKDQNLISNLNFSLQKGKRLAILGESGSGKSTILRLISGFENLDSGEIWLDGQNITFLPPNKRNIGYLFQDYALFPHLKVWQNIGFGIKNDKKRVDEMLELIRMSEYRDLYPHALSGGQQQRVALARALAIKPKLLLLDEPFSALDAGLRTKIRTDIKEILDSLEITSILVTHDLDDVKNFADESFMLK</sequence>
<dbReference type="EMBL" id="PKHU01000005">
    <property type="protein sequence ID" value="PKZ29066.1"/>
    <property type="molecule type" value="Genomic_DNA"/>
</dbReference>
<dbReference type="SMART" id="SM00382">
    <property type="entry name" value="AAA"/>
    <property type="match status" value="1"/>
</dbReference>